<feature type="transmembrane region" description="Helical" evidence="10">
    <location>
        <begin position="853"/>
        <end position="880"/>
    </location>
</feature>
<feature type="transmembrane region" description="Helical" evidence="10">
    <location>
        <begin position="155"/>
        <end position="173"/>
    </location>
</feature>
<dbReference type="Proteomes" id="UP001433268">
    <property type="component" value="Unassembled WGS sequence"/>
</dbReference>
<sequence length="1428" mass="155251">MASCGWEAEQQFGPAVAPCRRPPDFTLLFEEAILRLLPSCLFTVAAAIWSLPLLRQRARPGLSVLSCSKLGVATIFCLLELAILVWTSLNRERHTRATIPAAAVDLVAALGLALLIFLEHTRSQRSSLLIGLYLSLTLLLRAACARTLWFLYGGGFLASTSIAAIAVQLLLLATDSYTRLACGSSPKPSRSSPEESSSFLGRSLMSWILPLLLRGYRGSLDLSNIGAIDASLASSSLTSKFPRFISGHKDARVFLVSSFRAVGWYSLSPVIPRLCLSGFTFAQPFLTSAVIDYLNDFSARTSPGAAWLAPPPSSTRAWLCVSTAWYWNTSYKVSVMIRGGILDSISQKLLTLSMSEKGAEAKALTLMVSDVQRVVAALAYVHELWISPVETAIGTWLLWRQLGPSSLTVLAVALVSTTASIIVGKHIATQQGNWLAATEKRMAATKRMLSSMKAIKMLGSNRSVHATLEKLRLLEFAASKIFRRLIVGSLIASYSTVTLAPVVVFGAYIGTTLQNNAFDAAKMFSSLVLITLISAPLIRLLQIIPSFGSAFACAGRLAEFFRKEAKQDPRFLQQHTSGGSPSESSDFEKVEKDTLISVVDGSFGWERDASPMLTEINLNVRRGQHIVIKGAVGSGKSLLLQSLLGELANCSGEINVRGTVGYCSQNPWLENLSASDGIFSRVTDDLADDTQLRRVIVDACALESFLNTQTSGSTIGSGGAKLSGGERQRLSIARAIATRPSILLLDDVFSAIDQRTKEYMTARLFGPDGIARQWGITVLQTTHDDFIAQLADDAFIINPSGHLEPYGPPPRVATGSDVTTLPSQESQETPTKKTAESEQGPTKMMNDRQVYRAYFRSIGHLHMLLFFIGGIAFAFCLRFPDVWAMWWTEASTGAFSDSKSVGYWIGIYALLNVLPLIVVALWVMQLMLFIVPRSGVQLHEKLLRTVLNAKFAFLSAVDTGSLVNRFNQDLMFVDSKLPIDLLNTAATLFTCTAQVILIVVSAVYLLASIPVLALVLVLTQHFYLRTSKQLRVLDLESKAALQSKLSETLSGLPTIRAHGWQDSVHRDFQTKIDDSQRPVYLLYMVQTWLRFVMNMLVAGLSVLVIGAAVALRQSSVTSAAGIGVAVLNIASLGESLTNLLTAWTSLETSLACIARIEGFETSTPLEKEPLDPTAPPDQEWPSAGRITLNHVHAAYHVPSDEKETVWALEDICLDIKPGERVAICGQTGSGKSSLLLSLLSLIDTPLGTITIDGVDVANVSLERLRSGFLVISQDVLLRGLSVRETLDPDGNVQGDEQIVTVLEECGVWKPVEASGGLAATLDQVTLSAGEMQLLALARIVLEAGSRRGGIVLFDEAMSSIDVATEKRITELVGKTLQGRTVISILHRLEAALEYDRIVVLERGRVVHDGRPEEVREAAELFASYRTHE</sequence>
<dbReference type="InterPro" id="IPR003593">
    <property type="entry name" value="AAA+_ATPase"/>
</dbReference>
<name>A0ABR1X4Y5_9PEZI</name>
<gene>
    <name evidence="13" type="ORF">PG997_005409</name>
</gene>
<dbReference type="InterPro" id="IPR044726">
    <property type="entry name" value="ABCC_6TM_D2"/>
</dbReference>
<dbReference type="InterPro" id="IPR044746">
    <property type="entry name" value="ABCC_6TM_D1"/>
</dbReference>
<comment type="subcellular location">
    <subcellularLocation>
        <location evidence="1">Membrane</location>
        <topology evidence="1">Multi-pass membrane protein</topology>
    </subcellularLocation>
</comment>
<dbReference type="PANTHER" id="PTHR24223">
    <property type="entry name" value="ATP-BINDING CASSETTE SUB-FAMILY C"/>
    <property type="match status" value="1"/>
</dbReference>
<evidence type="ECO:0000256" key="8">
    <source>
        <dbReference type="ARBA" id="ARBA00023180"/>
    </source>
</evidence>
<keyword evidence="14" id="KW-1185">Reference proteome</keyword>
<dbReference type="SUPFAM" id="SSF52540">
    <property type="entry name" value="P-loop containing nucleoside triphosphate hydrolases"/>
    <property type="match status" value="2"/>
</dbReference>
<evidence type="ECO:0000259" key="12">
    <source>
        <dbReference type="PROSITE" id="PS50929"/>
    </source>
</evidence>
<comment type="caution">
    <text evidence="13">The sequence shown here is derived from an EMBL/GenBank/DDBJ whole genome shotgun (WGS) entry which is preliminary data.</text>
</comment>
<keyword evidence="7 10" id="KW-0472">Membrane</keyword>
<evidence type="ECO:0008006" key="15">
    <source>
        <dbReference type="Google" id="ProtNLM"/>
    </source>
</evidence>
<feature type="compositionally biased region" description="Polar residues" evidence="9">
    <location>
        <begin position="816"/>
        <end position="829"/>
    </location>
</feature>
<dbReference type="EMBL" id="JAQQWN010000004">
    <property type="protein sequence ID" value="KAK8090448.1"/>
    <property type="molecule type" value="Genomic_DNA"/>
</dbReference>
<dbReference type="CDD" id="cd18579">
    <property type="entry name" value="ABC_6TM_ABCC_D1"/>
    <property type="match status" value="1"/>
</dbReference>
<dbReference type="GeneID" id="92042784"/>
<feature type="transmembrane region" description="Helical" evidence="10">
    <location>
        <begin position="32"/>
        <end position="54"/>
    </location>
</feature>
<dbReference type="SUPFAM" id="SSF90123">
    <property type="entry name" value="ABC transporter transmembrane region"/>
    <property type="match status" value="2"/>
</dbReference>
<evidence type="ECO:0000313" key="14">
    <source>
        <dbReference type="Proteomes" id="UP001433268"/>
    </source>
</evidence>
<keyword evidence="4" id="KW-0547">Nucleotide-binding</keyword>
<evidence type="ECO:0000259" key="11">
    <source>
        <dbReference type="PROSITE" id="PS50893"/>
    </source>
</evidence>
<feature type="transmembrane region" description="Helical" evidence="10">
    <location>
        <begin position="485"/>
        <end position="509"/>
    </location>
</feature>
<dbReference type="CDD" id="cd18580">
    <property type="entry name" value="ABC_6TM_ABCC_D2"/>
    <property type="match status" value="1"/>
</dbReference>
<feature type="domain" description="ABC transmembrane type-1" evidence="12">
    <location>
        <begin position="864"/>
        <end position="1148"/>
    </location>
</feature>
<feature type="domain" description="ABC transmembrane type-1" evidence="12">
    <location>
        <begin position="321"/>
        <end position="549"/>
    </location>
</feature>
<feature type="domain" description="ABC transporter" evidence="11">
    <location>
        <begin position="1186"/>
        <end position="1427"/>
    </location>
</feature>
<evidence type="ECO:0000256" key="6">
    <source>
        <dbReference type="ARBA" id="ARBA00022989"/>
    </source>
</evidence>
<dbReference type="PROSITE" id="PS50929">
    <property type="entry name" value="ABC_TM1F"/>
    <property type="match status" value="2"/>
</dbReference>
<dbReference type="PROSITE" id="PS00211">
    <property type="entry name" value="ABC_TRANSPORTER_1"/>
    <property type="match status" value="2"/>
</dbReference>
<dbReference type="PANTHER" id="PTHR24223:SF399">
    <property type="entry name" value="ABC TRANSPORTER ATNG"/>
    <property type="match status" value="1"/>
</dbReference>
<keyword evidence="6 10" id="KW-1133">Transmembrane helix</keyword>
<keyword evidence="8" id="KW-0325">Glycoprotein</keyword>
<evidence type="ECO:0000256" key="3">
    <source>
        <dbReference type="ARBA" id="ARBA00022692"/>
    </source>
</evidence>
<dbReference type="InterPro" id="IPR027417">
    <property type="entry name" value="P-loop_NTPase"/>
</dbReference>
<accession>A0ABR1X4Y5</accession>
<dbReference type="RefSeq" id="XP_066673342.1">
    <property type="nucleotide sequence ID" value="XM_066809724.1"/>
</dbReference>
<dbReference type="InterPro" id="IPR017871">
    <property type="entry name" value="ABC_transporter-like_CS"/>
</dbReference>
<keyword evidence="5" id="KW-0067">ATP-binding</keyword>
<feature type="region of interest" description="Disordered" evidence="9">
    <location>
        <begin position="806"/>
        <end position="842"/>
    </location>
</feature>
<dbReference type="InterPro" id="IPR050173">
    <property type="entry name" value="ABC_transporter_C-like"/>
</dbReference>
<keyword evidence="2" id="KW-0813">Transport</keyword>
<evidence type="ECO:0000256" key="2">
    <source>
        <dbReference type="ARBA" id="ARBA00022448"/>
    </source>
</evidence>
<organism evidence="13 14">
    <name type="scientific">Apiospora hydei</name>
    <dbReference type="NCBI Taxonomy" id="1337664"/>
    <lineage>
        <taxon>Eukaryota</taxon>
        <taxon>Fungi</taxon>
        <taxon>Dikarya</taxon>
        <taxon>Ascomycota</taxon>
        <taxon>Pezizomycotina</taxon>
        <taxon>Sordariomycetes</taxon>
        <taxon>Xylariomycetidae</taxon>
        <taxon>Amphisphaeriales</taxon>
        <taxon>Apiosporaceae</taxon>
        <taxon>Apiospora</taxon>
    </lineage>
</organism>
<proteinExistence type="predicted"/>
<dbReference type="InterPro" id="IPR036640">
    <property type="entry name" value="ABC1_TM_sf"/>
</dbReference>
<evidence type="ECO:0000256" key="5">
    <source>
        <dbReference type="ARBA" id="ARBA00022840"/>
    </source>
</evidence>
<feature type="transmembrane region" description="Helical" evidence="10">
    <location>
        <begin position="900"/>
        <end position="924"/>
    </location>
</feature>
<feature type="transmembrane region" description="Helical" evidence="10">
    <location>
        <begin position="99"/>
        <end position="118"/>
    </location>
</feature>
<dbReference type="InterPro" id="IPR003439">
    <property type="entry name" value="ABC_transporter-like_ATP-bd"/>
</dbReference>
<protein>
    <recommendedName>
        <fullName evidence="15">ABC transporter</fullName>
    </recommendedName>
</protein>
<feature type="region of interest" description="Disordered" evidence="9">
    <location>
        <begin position="570"/>
        <end position="589"/>
    </location>
</feature>
<feature type="domain" description="ABC transporter" evidence="11">
    <location>
        <begin position="596"/>
        <end position="825"/>
    </location>
</feature>
<evidence type="ECO:0000256" key="10">
    <source>
        <dbReference type="SAM" id="Phobius"/>
    </source>
</evidence>
<evidence type="ECO:0000256" key="7">
    <source>
        <dbReference type="ARBA" id="ARBA00023136"/>
    </source>
</evidence>
<dbReference type="InterPro" id="IPR011527">
    <property type="entry name" value="ABC1_TM_dom"/>
</dbReference>
<dbReference type="SMART" id="SM00382">
    <property type="entry name" value="AAA"/>
    <property type="match status" value="2"/>
</dbReference>
<evidence type="ECO:0000313" key="13">
    <source>
        <dbReference type="EMBL" id="KAK8090448.1"/>
    </source>
</evidence>
<evidence type="ECO:0000256" key="9">
    <source>
        <dbReference type="SAM" id="MobiDB-lite"/>
    </source>
</evidence>
<dbReference type="Gene3D" id="3.40.50.300">
    <property type="entry name" value="P-loop containing nucleotide triphosphate hydrolases"/>
    <property type="match status" value="2"/>
</dbReference>
<feature type="transmembrane region" description="Helical" evidence="10">
    <location>
        <begin position="66"/>
        <end position="87"/>
    </location>
</feature>
<feature type="compositionally biased region" description="Polar residues" evidence="9">
    <location>
        <begin position="573"/>
        <end position="584"/>
    </location>
</feature>
<dbReference type="Pfam" id="PF00664">
    <property type="entry name" value="ABC_membrane"/>
    <property type="match status" value="2"/>
</dbReference>
<reference evidence="13 14" key="1">
    <citation type="submission" date="2023-01" db="EMBL/GenBank/DDBJ databases">
        <title>Analysis of 21 Apiospora genomes using comparative genomics revels a genus with tremendous synthesis potential of carbohydrate active enzymes and secondary metabolites.</title>
        <authorList>
            <person name="Sorensen T."/>
        </authorList>
    </citation>
    <scope>NUCLEOTIDE SEQUENCE [LARGE SCALE GENOMIC DNA]</scope>
    <source>
        <strain evidence="13 14">CBS 114990</strain>
    </source>
</reference>
<evidence type="ECO:0000256" key="4">
    <source>
        <dbReference type="ARBA" id="ARBA00022741"/>
    </source>
</evidence>
<feature type="transmembrane region" description="Helical" evidence="10">
    <location>
        <begin position="986"/>
        <end position="1019"/>
    </location>
</feature>
<feature type="transmembrane region" description="Helical" evidence="10">
    <location>
        <begin position="521"/>
        <end position="541"/>
    </location>
</feature>
<feature type="transmembrane region" description="Helical" evidence="10">
    <location>
        <begin position="1091"/>
        <end position="1111"/>
    </location>
</feature>
<dbReference type="Gene3D" id="1.20.1560.10">
    <property type="entry name" value="ABC transporter type 1, transmembrane domain"/>
    <property type="match status" value="2"/>
</dbReference>
<dbReference type="PROSITE" id="PS50893">
    <property type="entry name" value="ABC_TRANSPORTER_2"/>
    <property type="match status" value="2"/>
</dbReference>
<keyword evidence="3 10" id="KW-0812">Transmembrane</keyword>
<evidence type="ECO:0000256" key="1">
    <source>
        <dbReference type="ARBA" id="ARBA00004141"/>
    </source>
</evidence>
<dbReference type="Pfam" id="PF00005">
    <property type="entry name" value="ABC_tran"/>
    <property type="match status" value="2"/>
</dbReference>